<evidence type="ECO:0000256" key="7">
    <source>
        <dbReference type="ARBA" id="ARBA00022989"/>
    </source>
</evidence>
<evidence type="ECO:0000259" key="13">
    <source>
        <dbReference type="Pfam" id="PF22997"/>
    </source>
</evidence>
<evidence type="ECO:0000256" key="9">
    <source>
        <dbReference type="ARBA" id="ARBA00023180"/>
    </source>
</evidence>
<gene>
    <name evidence="14" type="ORF">BDZ94DRAFT_1285898</name>
</gene>
<feature type="transmembrane region" description="Helical" evidence="12">
    <location>
        <begin position="109"/>
        <end position="130"/>
    </location>
</feature>
<dbReference type="CDD" id="cd04190">
    <property type="entry name" value="Chitin_synth_C"/>
    <property type="match status" value="1"/>
</dbReference>
<evidence type="ECO:0000256" key="2">
    <source>
        <dbReference type="ARBA" id="ARBA00012543"/>
    </source>
</evidence>
<keyword evidence="9" id="KW-0325">Glycoprotein</keyword>
<feature type="compositionally biased region" description="Polar residues" evidence="11">
    <location>
        <begin position="983"/>
        <end position="997"/>
    </location>
</feature>
<dbReference type="Pfam" id="PF22997">
    <property type="entry name" value="CHS4"/>
    <property type="match status" value="1"/>
</dbReference>
<evidence type="ECO:0000256" key="3">
    <source>
        <dbReference type="ARBA" id="ARBA00022475"/>
    </source>
</evidence>
<dbReference type="SUPFAM" id="SSF53448">
    <property type="entry name" value="Nucleotide-diphospho-sugar transferases"/>
    <property type="match status" value="1"/>
</dbReference>
<evidence type="ECO:0000313" key="14">
    <source>
        <dbReference type="EMBL" id="KAF9456077.1"/>
    </source>
</evidence>
<dbReference type="GO" id="GO:0006031">
    <property type="term" value="P:chitin biosynthetic process"/>
    <property type="evidence" value="ECO:0007669"/>
    <property type="project" value="TreeGrafter"/>
</dbReference>
<comment type="caution">
    <text evidence="14">The sequence shown here is derived from an EMBL/GenBank/DDBJ whole genome shotgun (WGS) entry which is preliminary data.</text>
</comment>
<organism evidence="14 15">
    <name type="scientific">Collybia nuda</name>
    <dbReference type="NCBI Taxonomy" id="64659"/>
    <lineage>
        <taxon>Eukaryota</taxon>
        <taxon>Fungi</taxon>
        <taxon>Dikarya</taxon>
        <taxon>Basidiomycota</taxon>
        <taxon>Agaricomycotina</taxon>
        <taxon>Agaricomycetes</taxon>
        <taxon>Agaricomycetidae</taxon>
        <taxon>Agaricales</taxon>
        <taxon>Tricholomatineae</taxon>
        <taxon>Clitocybaceae</taxon>
        <taxon>Collybia</taxon>
    </lineage>
</organism>
<evidence type="ECO:0000313" key="15">
    <source>
        <dbReference type="Proteomes" id="UP000807353"/>
    </source>
</evidence>
<feature type="region of interest" description="Disordered" evidence="11">
    <location>
        <begin position="1"/>
        <end position="26"/>
    </location>
</feature>
<keyword evidence="5" id="KW-0808">Transferase</keyword>
<feature type="transmembrane region" description="Helical" evidence="12">
    <location>
        <begin position="819"/>
        <end position="841"/>
    </location>
</feature>
<feature type="region of interest" description="Disordered" evidence="11">
    <location>
        <begin position="1086"/>
        <end position="1142"/>
    </location>
</feature>
<dbReference type="AlphaFoldDB" id="A0A9P5XR06"/>
<feature type="region of interest" description="Disordered" evidence="11">
    <location>
        <begin position="980"/>
        <end position="1013"/>
    </location>
</feature>
<keyword evidence="3" id="KW-1003">Cell membrane</keyword>
<dbReference type="GO" id="GO:0004100">
    <property type="term" value="F:chitin synthase activity"/>
    <property type="evidence" value="ECO:0007669"/>
    <property type="project" value="UniProtKB-EC"/>
</dbReference>
<evidence type="ECO:0000256" key="10">
    <source>
        <dbReference type="ARBA" id="ARBA00048014"/>
    </source>
</evidence>
<feature type="transmembrane region" description="Helical" evidence="12">
    <location>
        <begin position="338"/>
        <end position="365"/>
    </location>
</feature>
<evidence type="ECO:0000256" key="11">
    <source>
        <dbReference type="SAM" id="MobiDB-lite"/>
    </source>
</evidence>
<sequence length="1142" mass="125141">MALRFQSGYDARDVPIPTTRQPPSGATIRRAKTLTRPERGVAPVPLINPPTSLLPSPSGTIPPPKSDDYNGSTAWRYFSLAVTFWAPNFLLSSLGGLKDKAVRQAWREKIALCFIILLLCSGVGFATVGFQKVLCPPTNASDGRFLHVGLAPGTVGIQGAVFNVTNGKTAGDINLPNLARNPGVDITPMFQRDAAYYKNCNGLSFAVARDVPCSTENPCPLPSINASSTYKDLAITNTGFLSGYSWDQVAELDSYFVLDGAVLNMKPYMKLHTKPISNDKVDQALRTLMKKSASASGKDGTRLFYSRPDLQSAVPCIRQRYYAGNIDKITPGCFVSSLFLYAGLIIILGLVFVRFVMACVFNWFLSEKLAGPPNSQELNRSAISPAVMPEGANISVDNRNGTAPWAGVGGGKKNKITKSARSIASSSSATLTNADNAAPIMSLAQIGAELFAVCLVTCYSEGEESLRTTLDSISTTTYSDARKLLFVVADGMITGAGEKRSTPDICVSLLEADPRFGNPIPMSYGAVGSGSKAQNRAMVYAGHYTVAGCRTPTVIVVKCGTEQEAATEKKPGNRGKRDSQLILMNFFSRVTYNDRMSPLDFDLFRKIHILMGVTPDFFEVVLMVDADTKVFPDSLGYLVNCMHHDQMIMGVCGETRIANKRQSWVTAIQVFEYFISHHLAKAFESVFGGVSCLPGCFSMFRLKARKSTGDDWVPLIIKPEIVKEYSQCEVTTLHQKNLLLLGEDRFLTTCLLRTFPNRKMMFLPQAKCRTIVPDTFPILLSQRRRWINSTIHNLMELVLVRNLCGTFCFSMQFVVFMDLIGTVVLPIAISLTYALIVGMALSPPKTFEEAIPLMLLIAVLGLPAVLILITTRKVIYVFWMMIYLFALPVWNFVLPVYAFWHFDDFSWGETRKVEGEGKGEGHGDGGGHSNEPEVPLRRWEDWERSRLRKLRREERRRRDFERAHPSGYIAGDGDLLSVRGMDSRSQYDGSDTVSLASSEDDQWGPQIGGYNENNTKYPPPPMGLLVPQQHLQTAKTLGGAELEAMLEMGFDDRPTPPTSTYAPRYQLSDGSTAQLVNVSGNGYAPLTRSTSPGLGPPPNILSPTSPTINMSGEPPRGGPGGQQGGGERHYGPLGPLDPATRF</sequence>
<keyword evidence="6 12" id="KW-0812">Transmembrane</keyword>
<proteinExistence type="predicted"/>
<keyword evidence="7 12" id="KW-1133">Transmembrane helix</keyword>
<comment type="subcellular location">
    <subcellularLocation>
        <location evidence="1">Cell membrane</location>
        <topology evidence="1">Multi-pass membrane protein</topology>
    </subcellularLocation>
</comment>
<dbReference type="Proteomes" id="UP000807353">
    <property type="component" value="Unassembled WGS sequence"/>
</dbReference>
<evidence type="ECO:0000256" key="6">
    <source>
        <dbReference type="ARBA" id="ARBA00022692"/>
    </source>
</evidence>
<feature type="transmembrane region" description="Helical" evidence="12">
    <location>
        <begin position="853"/>
        <end position="870"/>
    </location>
</feature>
<dbReference type="EC" id="2.4.1.16" evidence="2"/>
<dbReference type="InterPro" id="IPR029044">
    <property type="entry name" value="Nucleotide-diphossugar_trans"/>
</dbReference>
<evidence type="ECO:0000256" key="1">
    <source>
        <dbReference type="ARBA" id="ARBA00004651"/>
    </source>
</evidence>
<comment type="catalytic activity">
    <reaction evidence="10">
        <text>[(1-&gt;4)-N-acetyl-beta-D-glucosaminyl](n) + UDP-N-acetyl-alpha-D-glucosamine = [(1-&gt;4)-N-acetyl-beta-D-glucosaminyl](n+1) + UDP + H(+)</text>
        <dbReference type="Rhea" id="RHEA:16637"/>
        <dbReference type="Rhea" id="RHEA-COMP:9593"/>
        <dbReference type="Rhea" id="RHEA-COMP:9595"/>
        <dbReference type="ChEBI" id="CHEBI:15378"/>
        <dbReference type="ChEBI" id="CHEBI:17029"/>
        <dbReference type="ChEBI" id="CHEBI:57705"/>
        <dbReference type="ChEBI" id="CHEBI:58223"/>
        <dbReference type="EC" id="2.4.1.16"/>
    </reaction>
</comment>
<accession>A0A9P5XR06</accession>
<keyword evidence="15" id="KW-1185">Reference proteome</keyword>
<dbReference type="Pfam" id="PF03142">
    <property type="entry name" value="Chitin_synth_2"/>
    <property type="match status" value="1"/>
</dbReference>
<feature type="domain" description="Chitin synthase 4-like" evidence="13">
    <location>
        <begin position="243"/>
        <end position="325"/>
    </location>
</feature>
<dbReference type="InterPro" id="IPR004835">
    <property type="entry name" value="Chitin_synth"/>
</dbReference>
<feature type="transmembrane region" description="Helical" evidence="12">
    <location>
        <begin position="74"/>
        <end position="97"/>
    </location>
</feature>
<reference evidence="14" key="1">
    <citation type="submission" date="2020-11" db="EMBL/GenBank/DDBJ databases">
        <authorList>
            <consortium name="DOE Joint Genome Institute"/>
            <person name="Ahrendt S."/>
            <person name="Riley R."/>
            <person name="Andreopoulos W."/>
            <person name="Labutti K."/>
            <person name="Pangilinan J."/>
            <person name="Ruiz-Duenas F.J."/>
            <person name="Barrasa J.M."/>
            <person name="Sanchez-Garcia M."/>
            <person name="Camarero S."/>
            <person name="Miyauchi S."/>
            <person name="Serrano A."/>
            <person name="Linde D."/>
            <person name="Babiker R."/>
            <person name="Drula E."/>
            <person name="Ayuso-Fernandez I."/>
            <person name="Pacheco R."/>
            <person name="Padilla G."/>
            <person name="Ferreira P."/>
            <person name="Barriuso J."/>
            <person name="Kellner H."/>
            <person name="Castanera R."/>
            <person name="Alfaro M."/>
            <person name="Ramirez L."/>
            <person name="Pisabarro A.G."/>
            <person name="Kuo A."/>
            <person name="Tritt A."/>
            <person name="Lipzen A."/>
            <person name="He G."/>
            <person name="Yan M."/>
            <person name="Ng V."/>
            <person name="Cullen D."/>
            <person name="Martin F."/>
            <person name="Rosso M.-N."/>
            <person name="Henrissat B."/>
            <person name="Hibbett D."/>
            <person name="Martinez A.T."/>
            <person name="Grigoriev I.V."/>
        </authorList>
    </citation>
    <scope>NUCLEOTIDE SEQUENCE</scope>
    <source>
        <strain evidence="14">CBS 247.69</strain>
    </source>
</reference>
<protein>
    <recommendedName>
        <fullName evidence="2">chitin synthase</fullName>
        <ecNumber evidence="2">2.4.1.16</ecNumber>
    </recommendedName>
</protein>
<dbReference type="InterPro" id="IPR054295">
    <property type="entry name" value="CHS4-like_dom"/>
</dbReference>
<dbReference type="OrthoDB" id="370884at2759"/>
<dbReference type="GO" id="GO:0005886">
    <property type="term" value="C:plasma membrane"/>
    <property type="evidence" value="ECO:0007669"/>
    <property type="project" value="UniProtKB-SubCell"/>
</dbReference>
<feature type="compositionally biased region" description="Polar residues" evidence="11">
    <location>
        <begin position="1101"/>
        <end position="1110"/>
    </location>
</feature>
<feature type="transmembrane region" description="Helical" evidence="12">
    <location>
        <begin position="793"/>
        <end position="813"/>
    </location>
</feature>
<dbReference type="EMBL" id="MU150465">
    <property type="protein sequence ID" value="KAF9456077.1"/>
    <property type="molecule type" value="Genomic_DNA"/>
</dbReference>
<feature type="transmembrane region" description="Helical" evidence="12">
    <location>
        <begin position="876"/>
        <end position="902"/>
    </location>
</feature>
<name>A0A9P5XR06_9AGAR</name>
<evidence type="ECO:0000256" key="8">
    <source>
        <dbReference type="ARBA" id="ARBA00023136"/>
    </source>
</evidence>
<keyword evidence="8 12" id="KW-0472">Membrane</keyword>
<dbReference type="PANTHER" id="PTHR22914:SF41">
    <property type="entry name" value="CHITIN SYNTHASE 7"/>
    <property type="match status" value="1"/>
</dbReference>
<feature type="region of interest" description="Disordered" evidence="11">
    <location>
        <begin position="913"/>
        <end position="933"/>
    </location>
</feature>
<keyword evidence="4" id="KW-0328">Glycosyltransferase</keyword>
<evidence type="ECO:0000256" key="12">
    <source>
        <dbReference type="SAM" id="Phobius"/>
    </source>
</evidence>
<evidence type="ECO:0000256" key="4">
    <source>
        <dbReference type="ARBA" id="ARBA00022676"/>
    </source>
</evidence>
<dbReference type="GO" id="GO:0030428">
    <property type="term" value="C:cell septum"/>
    <property type="evidence" value="ECO:0007669"/>
    <property type="project" value="TreeGrafter"/>
</dbReference>
<evidence type="ECO:0000256" key="5">
    <source>
        <dbReference type="ARBA" id="ARBA00022679"/>
    </source>
</evidence>
<dbReference type="PANTHER" id="PTHR22914">
    <property type="entry name" value="CHITIN SYNTHASE"/>
    <property type="match status" value="1"/>
</dbReference>